<dbReference type="FunFam" id="1.10.10.10:FF:000214">
    <property type="entry name" value="Methylated-DNA--protein-cysteine methyltransferase"/>
    <property type="match status" value="1"/>
</dbReference>
<dbReference type="GO" id="GO:0032259">
    <property type="term" value="P:methylation"/>
    <property type="evidence" value="ECO:0007669"/>
    <property type="project" value="UniProtKB-KW"/>
</dbReference>
<comment type="caution">
    <text evidence="11">The sequence shown here is derived from an EMBL/GenBank/DDBJ whole genome shotgun (WGS) entry which is preliminary data.</text>
</comment>
<dbReference type="GO" id="GO:0003908">
    <property type="term" value="F:methylated-DNA-[protein]-cysteine S-methyltransferase activity"/>
    <property type="evidence" value="ECO:0007669"/>
    <property type="project" value="UniProtKB-EC"/>
</dbReference>
<dbReference type="Gene3D" id="1.10.10.10">
    <property type="entry name" value="Winged helix-like DNA-binding domain superfamily/Winged helix DNA-binding domain"/>
    <property type="match status" value="1"/>
</dbReference>
<dbReference type="eggNOG" id="COG0350">
    <property type="taxonomic scope" value="Bacteria"/>
</dbReference>
<evidence type="ECO:0000256" key="2">
    <source>
        <dbReference type="ARBA" id="ARBA00008711"/>
    </source>
</evidence>
<evidence type="ECO:0000259" key="10">
    <source>
        <dbReference type="Pfam" id="PF02870"/>
    </source>
</evidence>
<gene>
    <name evidence="11" type="ORF">GCWU000325_01772</name>
</gene>
<keyword evidence="7" id="KW-0234">DNA repair</keyword>
<comment type="catalytic activity">
    <reaction evidence="1">
        <text>a 4-O-methyl-thymidine in DNA + L-cysteinyl-[protein] = a thymidine in DNA + S-methyl-L-cysteinyl-[protein]</text>
        <dbReference type="Rhea" id="RHEA:53428"/>
        <dbReference type="Rhea" id="RHEA-COMP:10131"/>
        <dbReference type="Rhea" id="RHEA-COMP:10132"/>
        <dbReference type="Rhea" id="RHEA-COMP:13555"/>
        <dbReference type="Rhea" id="RHEA-COMP:13556"/>
        <dbReference type="ChEBI" id="CHEBI:29950"/>
        <dbReference type="ChEBI" id="CHEBI:82612"/>
        <dbReference type="ChEBI" id="CHEBI:137386"/>
        <dbReference type="ChEBI" id="CHEBI:137387"/>
        <dbReference type="EC" id="2.1.1.63"/>
    </reaction>
</comment>
<dbReference type="GO" id="GO:0006281">
    <property type="term" value="P:DNA repair"/>
    <property type="evidence" value="ECO:0007669"/>
    <property type="project" value="UniProtKB-KW"/>
</dbReference>
<dbReference type="STRING" id="626522.GCWU000325_01772"/>
<keyword evidence="12" id="KW-1185">Reference proteome</keyword>
<dbReference type="Gene3D" id="3.30.160.70">
    <property type="entry name" value="Methylated DNA-protein cysteine methyltransferase domain"/>
    <property type="match status" value="1"/>
</dbReference>
<reference evidence="11" key="1">
    <citation type="submission" date="2009-09" db="EMBL/GenBank/DDBJ databases">
        <authorList>
            <person name="Weinstock G."/>
            <person name="Sodergren E."/>
            <person name="Clifton S."/>
            <person name="Fulton L."/>
            <person name="Fulton B."/>
            <person name="Courtney L."/>
            <person name="Fronick C."/>
            <person name="Harrison M."/>
            <person name="Strong C."/>
            <person name="Farmer C."/>
            <person name="Delahaunty K."/>
            <person name="Markovic C."/>
            <person name="Hall O."/>
            <person name="Minx P."/>
            <person name="Tomlinson C."/>
            <person name="Mitreva M."/>
            <person name="Nelson J."/>
            <person name="Hou S."/>
            <person name="Wollam A."/>
            <person name="Pepin K.H."/>
            <person name="Johnson M."/>
            <person name="Bhonagiri V."/>
            <person name="Nash W.E."/>
            <person name="Warren W."/>
            <person name="Chinwalla A."/>
            <person name="Mardis E.R."/>
            <person name="Wilson R.K."/>
        </authorList>
    </citation>
    <scope>NUCLEOTIDE SEQUENCE [LARGE SCALE GENOMIC DNA]</scope>
    <source>
        <strain evidence="11">ATCC 51259</strain>
    </source>
</reference>
<dbReference type="PANTHER" id="PTHR10815">
    <property type="entry name" value="METHYLATED-DNA--PROTEIN-CYSTEINE METHYLTRANSFERASE"/>
    <property type="match status" value="1"/>
</dbReference>
<accession>C9LHR8</accession>
<dbReference type="InterPro" id="IPR001497">
    <property type="entry name" value="MethylDNA_cys_MeTrfase_AS"/>
</dbReference>
<dbReference type="HOGENOM" id="CLU_000445_52_2_10"/>
<dbReference type="Pfam" id="PF02870">
    <property type="entry name" value="Methyltransf_1N"/>
    <property type="match status" value="1"/>
</dbReference>
<evidence type="ECO:0000256" key="4">
    <source>
        <dbReference type="ARBA" id="ARBA00022603"/>
    </source>
</evidence>
<comment type="catalytic activity">
    <reaction evidence="8">
        <text>a 6-O-methyl-2'-deoxyguanosine in DNA + L-cysteinyl-[protein] = S-methyl-L-cysteinyl-[protein] + a 2'-deoxyguanosine in DNA</text>
        <dbReference type="Rhea" id="RHEA:24000"/>
        <dbReference type="Rhea" id="RHEA-COMP:10131"/>
        <dbReference type="Rhea" id="RHEA-COMP:10132"/>
        <dbReference type="Rhea" id="RHEA-COMP:11367"/>
        <dbReference type="Rhea" id="RHEA-COMP:11368"/>
        <dbReference type="ChEBI" id="CHEBI:29950"/>
        <dbReference type="ChEBI" id="CHEBI:82612"/>
        <dbReference type="ChEBI" id="CHEBI:85445"/>
        <dbReference type="ChEBI" id="CHEBI:85448"/>
        <dbReference type="EC" id="2.1.1.63"/>
    </reaction>
</comment>
<name>C9LHR8_9BACT</name>
<feature type="domain" description="Methylguanine DNA methyltransferase ribonuclease-like" evidence="10">
    <location>
        <begin position="6"/>
        <end position="80"/>
    </location>
</feature>
<evidence type="ECO:0000256" key="7">
    <source>
        <dbReference type="ARBA" id="ARBA00023204"/>
    </source>
</evidence>
<dbReference type="InterPro" id="IPR036631">
    <property type="entry name" value="MGMT_N_sf"/>
</dbReference>
<dbReference type="EC" id="2.1.1.63" evidence="3"/>
<evidence type="ECO:0000256" key="1">
    <source>
        <dbReference type="ARBA" id="ARBA00001286"/>
    </source>
</evidence>
<proteinExistence type="inferred from homology"/>
<sequence>MTSRFYATYTSPLGEIQIESDGVVLTALDFRESRGDAADKSHSDSETLLLRDDKSLSSGDKAGLHIFDEVKTWLDAYFSGCQPRHTPRFRLSGTPFQLIVWEELQKIAYGETATYGQLAEVVAVRRGKAKMSAQAVGNALHKNPISLVVPCHRIIGSGGQLVGYGGGLQRKEALLALEQGRASWLDGCKIRSVPNVR</sequence>
<dbReference type="CDD" id="cd06445">
    <property type="entry name" value="ATase"/>
    <property type="match status" value="1"/>
</dbReference>
<comment type="similarity">
    <text evidence="2">Belongs to the MGMT family.</text>
</comment>
<organism evidence="11 12">
    <name type="scientific">Alloprevotella tannerae ATCC 51259</name>
    <dbReference type="NCBI Taxonomy" id="626522"/>
    <lineage>
        <taxon>Bacteria</taxon>
        <taxon>Pseudomonadati</taxon>
        <taxon>Bacteroidota</taxon>
        <taxon>Bacteroidia</taxon>
        <taxon>Bacteroidales</taxon>
        <taxon>Prevotellaceae</taxon>
        <taxon>Alloprevotella</taxon>
    </lineage>
</organism>
<dbReference type="Pfam" id="PF01035">
    <property type="entry name" value="DNA_binding_1"/>
    <property type="match status" value="1"/>
</dbReference>
<keyword evidence="5 11" id="KW-0808">Transferase</keyword>
<evidence type="ECO:0000256" key="6">
    <source>
        <dbReference type="ARBA" id="ARBA00022763"/>
    </source>
</evidence>
<evidence type="ECO:0000256" key="3">
    <source>
        <dbReference type="ARBA" id="ARBA00011918"/>
    </source>
</evidence>
<keyword evidence="4 11" id="KW-0489">Methyltransferase</keyword>
<dbReference type="SUPFAM" id="SSF46767">
    <property type="entry name" value="Methylated DNA-protein cysteine methyltransferase, C-terminal domain"/>
    <property type="match status" value="1"/>
</dbReference>
<dbReference type="Proteomes" id="UP000003460">
    <property type="component" value="Unassembled WGS sequence"/>
</dbReference>
<evidence type="ECO:0000313" key="12">
    <source>
        <dbReference type="Proteomes" id="UP000003460"/>
    </source>
</evidence>
<evidence type="ECO:0000313" key="11">
    <source>
        <dbReference type="EMBL" id="EEX71034.1"/>
    </source>
</evidence>
<dbReference type="EMBL" id="ACIJ02000022">
    <property type="protein sequence ID" value="EEX71034.1"/>
    <property type="molecule type" value="Genomic_DNA"/>
</dbReference>
<dbReference type="InterPro" id="IPR014048">
    <property type="entry name" value="MethylDNA_cys_MeTrfase_DNA-bd"/>
</dbReference>
<protein>
    <recommendedName>
        <fullName evidence="3">methylated-DNA--[protein]-cysteine S-methyltransferase</fullName>
        <ecNumber evidence="3">2.1.1.63</ecNumber>
    </recommendedName>
</protein>
<dbReference type="PROSITE" id="PS00374">
    <property type="entry name" value="MGMT"/>
    <property type="match status" value="1"/>
</dbReference>
<evidence type="ECO:0000259" key="9">
    <source>
        <dbReference type="Pfam" id="PF01035"/>
    </source>
</evidence>
<dbReference type="InterPro" id="IPR036388">
    <property type="entry name" value="WH-like_DNA-bd_sf"/>
</dbReference>
<dbReference type="InterPro" id="IPR008332">
    <property type="entry name" value="MethylG_MeTrfase_N"/>
</dbReference>
<dbReference type="NCBIfam" id="TIGR00589">
    <property type="entry name" value="ogt"/>
    <property type="match status" value="1"/>
</dbReference>
<feature type="domain" description="Methylated-DNA-[protein]-cysteine S-methyltransferase DNA binding" evidence="9">
    <location>
        <begin position="95"/>
        <end position="179"/>
    </location>
</feature>
<dbReference type="SUPFAM" id="SSF53155">
    <property type="entry name" value="Methylated DNA-protein cysteine methyltransferase domain"/>
    <property type="match status" value="1"/>
</dbReference>
<dbReference type="OrthoDB" id="9802228at2"/>
<dbReference type="GeneID" id="84576598"/>
<dbReference type="InterPro" id="IPR036217">
    <property type="entry name" value="MethylDNA_cys_MeTrfase_DNAb"/>
</dbReference>
<dbReference type="PANTHER" id="PTHR10815:SF5">
    <property type="entry name" value="METHYLATED-DNA--PROTEIN-CYSTEINE METHYLTRANSFERASE"/>
    <property type="match status" value="1"/>
</dbReference>
<dbReference type="AlphaFoldDB" id="C9LHR8"/>
<evidence type="ECO:0000256" key="8">
    <source>
        <dbReference type="ARBA" id="ARBA00049348"/>
    </source>
</evidence>
<dbReference type="RefSeq" id="WP_006255553.1">
    <property type="nucleotide sequence ID" value="NZ_GG700643.1"/>
</dbReference>
<evidence type="ECO:0000256" key="5">
    <source>
        <dbReference type="ARBA" id="ARBA00022679"/>
    </source>
</evidence>
<keyword evidence="6" id="KW-0227">DNA damage</keyword>